<proteinExistence type="predicted"/>
<dbReference type="PANTHER" id="PTHR43162:SF1">
    <property type="entry name" value="PRESTALK A DIFFERENTIATION PROTEIN A"/>
    <property type="match status" value="1"/>
</dbReference>
<dbReference type="InterPro" id="IPR051604">
    <property type="entry name" value="Ergot_Alk_Oxidoreductase"/>
</dbReference>
<keyword evidence="3" id="KW-1185">Reference proteome</keyword>
<accession>A0ABN3QL86</accession>
<organism evidence="2 3">
    <name type="scientific">Streptomyces vastus</name>
    <dbReference type="NCBI Taxonomy" id="285451"/>
    <lineage>
        <taxon>Bacteria</taxon>
        <taxon>Bacillati</taxon>
        <taxon>Actinomycetota</taxon>
        <taxon>Actinomycetes</taxon>
        <taxon>Kitasatosporales</taxon>
        <taxon>Streptomycetaceae</taxon>
        <taxon>Streptomyces</taxon>
    </lineage>
</organism>
<sequence length="299" mass="31473">MRTGFDLDAPYGRVMTQTQKILVTGATGTVGRQVVAELLARGHAVRALTRDATTASLPVGVEVVQGDLTEPDSLIPALEGVTGLHLITFGGPYFAPLESGPRILELARAAGVRRITVLHGGGPSLLEDAVRADDGVDWAVLMPVEFMANALEWADQIVASGEVREPFVSRLSAMVHEGDIGAVAAVALTEEGHEGQEYVITGPELLTVGDKVAKLAAACGREIALVELTEEQAVAQWRAAGHPEEVIGFLIEAYGNTPEVGRTVVDTVEKVTGRRARTFAQWAAEHADAFTATAPAAPA</sequence>
<dbReference type="Pfam" id="PF05368">
    <property type="entry name" value="NmrA"/>
    <property type="match status" value="1"/>
</dbReference>
<dbReference type="EMBL" id="BAAASJ010000022">
    <property type="protein sequence ID" value="GAA2629449.1"/>
    <property type="molecule type" value="Genomic_DNA"/>
</dbReference>
<gene>
    <name evidence="2" type="ORF">GCM10010307_20240</name>
</gene>
<reference evidence="2 3" key="1">
    <citation type="journal article" date="2019" name="Int. J. Syst. Evol. Microbiol.">
        <title>The Global Catalogue of Microorganisms (GCM) 10K type strain sequencing project: providing services to taxonomists for standard genome sequencing and annotation.</title>
        <authorList>
            <consortium name="The Broad Institute Genomics Platform"/>
            <consortium name="The Broad Institute Genome Sequencing Center for Infectious Disease"/>
            <person name="Wu L."/>
            <person name="Ma J."/>
        </authorList>
    </citation>
    <scope>NUCLEOTIDE SEQUENCE [LARGE SCALE GENOMIC DNA]</scope>
    <source>
        <strain evidence="2 3">JCM 4524</strain>
    </source>
</reference>
<dbReference type="PANTHER" id="PTHR43162">
    <property type="match status" value="1"/>
</dbReference>
<evidence type="ECO:0000259" key="1">
    <source>
        <dbReference type="Pfam" id="PF05368"/>
    </source>
</evidence>
<dbReference type="InterPro" id="IPR036291">
    <property type="entry name" value="NAD(P)-bd_dom_sf"/>
</dbReference>
<dbReference type="SUPFAM" id="SSF51735">
    <property type="entry name" value="NAD(P)-binding Rossmann-fold domains"/>
    <property type="match status" value="1"/>
</dbReference>
<protein>
    <submittedName>
        <fullName evidence="2">NAD(P)H-binding protein</fullName>
    </submittedName>
</protein>
<comment type="caution">
    <text evidence="2">The sequence shown here is derived from an EMBL/GenBank/DDBJ whole genome shotgun (WGS) entry which is preliminary data.</text>
</comment>
<dbReference type="Gene3D" id="3.90.25.10">
    <property type="entry name" value="UDP-galactose 4-epimerase, domain 1"/>
    <property type="match status" value="1"/>
</dbReference>
<evidence type="ECO:0000313" key="3">
    <source>
        <dbReference type="Proteomes" id="UP001500151"/>
    </source>
</evidence>
<name>A0ABN3QL86_9ACTN</name>
<evidence type="ECO:0000313" key="2">
    <source>
        <dbReference type="EMBL" id="GAA2629449.1"/>
    </source>
</evidence>
<dbReference type="InterPro" id="IPR008030">
    <property type="entry name" value="NmrA-like"/>
</dbReference>
<dbReference type="Gene3D" id="3.40.50.720">
    <property type="entry name" value="NAD(P)-binding Rossmann-like Domain"/>
    <property type="match status" value="1"/>
</dbReference>
<dbReference type="Proteomes" id="UP001500151">
    <property type="component" value="Unassembled WGS sequence"/>
</dbReference>
<feature type="domain" description="NmrA-like" evidence="1">
    <location>
        <begin position="18"/>
        <end position="115"/>
    </location>
</feature>